<proteinExistence type="predicted"/>
<organism evidence="1">
    <name type="scientific">Klosneuvirus KNV1</name>
    <dbReference type="NCBI Taxonomy" id="1977640"/>
    <lineage>
        <taxon>Viruses</taxon>
        <taxon>Varidnaviria</taxon>
        <taxon>Bamfordvirae</taxon>
        <taxon>Nucleocytoviricota</taxon>
        <taxon>Megaviricetes</taxon>
        <taxon>Imitervirales</taxon>
        <taxon>Mimiviridae</taxon>
        <taxon>Klosneuvirinae</taxon>
        <taxon>Klosneuvirus</taxon>
    </lineage>
</organism>
<sequence>MGRYFGIANGTKQHKVSSGERCWKACEFCDCHELMHRYHWEPTDDIYSACYDTYTAFRYDPETNTMETYDPELEEMAKHMREKCIKEEQQLRHNITLFLDNPDKLKNLIEYGYRLNLEYLFYTPDFVYETVKSFLETANKIPTKEYLDKLGGFIYRRLNEPGYFQTTFTTYVMNQPDETSIYTKNMAYILKSYQENKKDDIYMYSENLPHNNINEIIEACAYYGFSDEYHDTEGFLIVSDDEEDVSDEDTTDKPVENKVDTYTKLGYYPTDVMEKQSTHVPKWDGNTCTVCGYEFKSLHILDDSKKFDKCFFMG</sequence>
<reference evidence="1" key="1">
    <citation type="journal article" date="2017" name="Science">
        <title>Giant viruses with an expanded complement of translation system components.</title>
        <authorList>
            <person name="Schulz F."/>
            <person name="Yutin N."/>
            <person name="Ivanova N.N."/>
            <person name="Ortega D.R."/>
            <person name="Lee T.K."/>
            <person name="Vierheilig J."/>
            <person name="Daims H."/>
            <person name="Horn M."/>
            <person name="Wagner M."/>
            <person name="Jensen G.J."/>
            <person name="Kyrpides N.C."/>
            <person name="Koonin E.V."/>
            <person name="Woyke T."/>
        </authorList>
    </citation>
    <scope>NUCLEOTIDE SEQUENCE</scope>
    <source>
        <strain evidence="1">KNV1</strain>
    </source>
</reference>
<evidence type="ECO:0000313" key="1">
    <source>
        <dbReference type="EMBL" id="ARF12377.1"/>
    </source>
</evidence>
<name>A0A1V0SKX2_9VIRU</name>
<protein>
    <submittedName>
        <fullName evidence="1">Uncharacterized protein</fullName>
    </submittedName>
</protein>
<gene>
    <name evidence="1" type="ORF">Klosneuvirus_5_47</name>
</gene>
<accession>A0A1V0SKX2</accession>
<dbReference type="EMBL" id="KY684112">
    <property type="protein sequence ID" value="ARF12377.1"/>
    <property type="molecule type" value="Genomic_DNA"/>
</dbReference>